<accession>A0A1Y1UI21</accession>
<dbReference type="FunCoup" id="A0A1Y1UI21">
    <property type="interactions" value="582"/>
</dbReference>
<dbReference type="AlphaFoldDB" id="A0A1Y1UI21"/>
<evidence type="ECO:0000256" key="2">
    <source>
        <dbReference type="SAM" id="MobiDB-lite"/>
    </source>
</evidence>
<dbReference type="GO" id="GO:0005634">
    <property type="term" value="C:nucleus"/>
    <property type="evidence" value="ECO:0007669"/>
    <property type="project" value="TreeGrafter"/>
</dbReference>
<dbReference type="PANTHER" id="PTHR12048:SF0">
    <property type="entry name" value="CCAAT_ENHANCER-BINDING PROTEIN ZETA"/>
    <property type="match status" value="1"/>
</dbReference>
<feature type="compositionally biased region" description="Low complexity" evidence="2">
    <location>
        <begin position="18"/>
        <end position="37"/>
    </location>
</feature>
<evidence type="ECO:0000256" key="1">
    <source>
        <dbReference type="ARBA" id="ARBA00007797"/>
    </source>
</evidence>
<dbReference type="EMBL" id="NBSH01000005">
    <property type="protein sequence ID" value="ORX37639.1"/>
    <property type="molecule type" value="Genomic_DNA"/>
</dbReference>
<feature type="compositionally biased region" description="Basic and acidic residues" evidence="2">
    <location>
        <begin position="78"/>
        <end position="93"/>
    </location>
</feature>
<dbReference type="Proteomes" id="UP000193218">
    <property type="component" value="Unassembled WGS sequence"/>
</dbReference>
<dbReference type="InterPro" id="IPR005612">
    <property type="entry name" value="CCAAT-binding_factor"/>
</dbReference>
<sequence length="1082" mass="118862">MGRKNGDTGYKAARKNVKSSGPADAAPAPSSSGGKASQVSAELRQAVKDLGGDEEDLKLIEGIDEEDDFEVNNSSKSQGKEAAADEKSLRKALGEFMKTLDLPNVAPVSDTVADKDEDDSDVNESDDDDVESAEEDEDEEDDDDDDEEEEEDAEDLLENEMVALAPNAPRERRVSEPKMAAPTVEKVTSSNKGVLGKPVDVDQSSATRVPAATSWSSLFTPPPPLTKPLGPIPLGKLNTLRQKAQGFLDNLPPLNRASSSSDAAFISQILQSGTHQDKLSALVLLVRESPMHAVKELNRLRNMAGWKEDGLGGGGNKDQRIAVLKALADWWISGGGKESGKLKYFADQPLLGHPEISDRHLLLFAFEDFLKKWFFSLLQVLEASLMLSHDTLPYIRTQALHIIFQLLAGNAEQEQNLLRLGVNKLGDMDRSVASKTSHHILQLLQVHPAMKAVVAREVSSLILKPSSGQEPIKTHIRFDDEKGKAPAAKHEGTSHARYYGIITLNQITLTSKDQQTAARMVELYFEIFREILGASEQAVGEQGPAGIEKVAGKVEKWRGRRKGAKPKGGRKSALEEEALVDAGEAKLVAAVLTGINRALPYAKLDEDLLSKYMDTLFKITHRGTFNTSIQALNLIFTVSRTQTSVVDRFYRTLYDSLFDERLVTSSKQAMYLNLFFKAVKSDSDQARAMAFVKRLLQMLGMQQPPFVCGALYLLGDLFSTVPGLRRMLSEPEDDEVEHFVDADRPQDDVTGAPAQASGSRAYDGKKREPRFANADASCLWELLPFLDHFHPSISLQASQLLNSEPITGSSDISLNTLVSFLDRFVYRNPKKNLQPKGASIMQPAAASDKSGLVVKNKGARIGDAGFVNSEAFWRKKIEDVPADQLFFHQFFASKLAKAEGSRAAKSEGKDDESEMGSALDSDAEEDEVWKAMQASMPGADDGMDLSDDSSDILDDESASVDEVNGADEDDEDDEDAAVELGDDDSDGDMAEDDVNDSDSDSPFPDFADEDDDIISDDEMPNIELEVSPSPEPEVEESMAAGKRKRNKERREQKKKRKEMPVFGSYEEYAKLIEQDDDQEEEI</sequence>
<dbReference type="GeneID" id="33555146"/>
<feature type="region of interest" description="Disordered" evidence="2">
    <location>
        <begin position="902"/>
        <end position="924"/>
    </location>
</feature>
<feature type="compositionally biased region" description="Basic and acidic residues" evidence="2">
    <location>
        <begin position="737"/>
        <end position="747"/>
    </location>
</feature>
<feature type="region of interest" description="Disordered" evidence="2">
    <location>
        <begin position="1"/>
        <end position="199"/>
    </location>
</feature>
<dbReference type="SUPFAM" id="SSF48371">
    <property type="entry name" value="ARM repeat"/>
    <property type="match status" value="1"/>
</dbReference>
<feature type="compositionally biased region" description="Basic residues" evidence="2">
    <location>
        <begin position="1041"/>
        <end position="1057"/>
    </location>
</feature>
<dbReference type="Pfam" id="PF03914">
    <property type="entry name" value="CBF"/>
    <property type="match status" value="1"/>
</dbReference>
<dbReference type="InterPro" id="IPR016024">
    <property type="entry name" value="ARM-type_fold"/>
</dbReference>
<feature type="domain" description="CCAAT-binding factor" evidence="3">
    <location>
        <begin position="628"/>
        <end position="796"/>
    </location>
</feature>
<feature type="compositionally biased region" description="Acidic residues" evidence="2">
    <location>
        <begin position="941"/>
        <end position="999"/>
    </location>
</feature>
<feature type="compositionally biased region" description="Acidic residues" evidence="2">
    <location>
        <begin position="1006"/>
        <end position="1020"/>
    </location>
</feature>
<dbReference type="RefSeq" id="XP_021871626.1">
    <property type="nucleotide sequence ID" value="XM_022013338.1"/>
</dbReference>
<evidence type="ECO:0000313" key="4">
    <source>
        <dbReference type="EMBL" id="ORX37639.1"/>
    </source>
</evidence>
<name>A0A1Y1UI21_9TREE</name>
<dbReference type="InParanoid" id="A0A1Y1UI21"/>
<organism evidence="4 5">
    <name type="scientific">Kockovaella imperatae</name>
    <dbReference type="NCBI Taxonomy" id="4999"/>
    <lineage>
        <taxon>Eukaryota</taxon>
        <taxon>Fungi</taxon>
        <taxon>Dikarya</taxon>
        <taxon>Basidiomycota</taxon>
        <taxon>Agaricomycotina</taxon>
        <taxon>Tremellomycetes</taxon>
        <taxon>Tremellales</taxon>
        <taxon>Cuniculitremaceae</taxon>
        <taxon>Kockovaella</taxon>
    </lineage>
</organism>
<evidence type="ECO:0000259" key="3">
    <source>
        <dbReference type="Pfam" id="PF03914"/>
    </source>
</evidence>
<feature type="region of interest" description="Disordered" evidence="2">
    <location>
        <begin position="735"/>
        <end position="765"/>
    </location>
</feature>
<dbReference type="InterPro" id="IPR040155">
    <property type="entry name" value="CEBPZ/Mak21-like"/>
</dbReference>
<gene>
    <name evidence="4" type="ORF">BD324DRAFT_578734</name>
</gene>
<proteinExistence type="inferred from homology"/>
<reference evidence="4 5" key="1">
    <citation type="submission" date="2017-03" db="EMBL/GenBank/DDBJ databases">
        <title>Widespread Adenine N6-methylation of Active Genes in Fungi.</title>
        <authorList>
            <consortium name="DOE Joint Genome Institute"/>
            <person name="Mondo S.J."/>
            <person name="Dannebaum R.O."/>
            <person name="Kuo R.C."/>
            <person name="Louie K.B."/>
            <person name="Bewick A.J."/>
            <person name="Labutti K."/>
            <person name="Haridas S."/>
            <person name="Kuo A."/>
            <person name="Salamov A."/>
            <person name="Ahrendt S.R."/>
            <person name="Lau R."/>
            <person name="Bowen B.P."/>
            <person name="Lipzen A."/>
            <person name="Sullivan W."/>
            <person name="Andreopoulos W.B."/>
            <person name="Clum A."/>
            <person name="Lindquist E."/>
            <person name="Daum C."/>
            <person name="Northen T.R."/>
            <person name="Ramamoorthy G."/>
            <person name="Schmitz R.J."/>
            <person name="Gryganskyi A."/>
            <person name="Culley D."/>
            <person name="Magnuson J."/>
            <person name="James T.Y."/>
            <person name="O'Malley M.A."/>
            <person name="Stajich J.E."/>
            <person name="Spatafora J.W."/>
            <person name="Visel A."/>
            <person name="Grigoriev I.V."/>
        </authorList>
    </citation>
    <scope>NUCLEOTIDE SEQUENCE [LARGE SCALE GENOMIC DNA]</scope>
    <source>
        <strain evidence="4 5">NRRL Y-17943</strain>
    </source>
</reference>
<dbReference type="STRING" id="4999.A0A1Y1UI21"/>
<evidence type="ECO:0000313" key="5">
    <source>
        <dbReference type="Proteomes" id="UP000193218"/>
    </source>
</evidence>
<comment type="caution">
    <text evidence="4">The sequence shown here is derived from an EMBL/GenBank/DDBJ whole genome shotgun (WGS) entry which is preliminary data.</text>
</comment>
<protein>
    <submittedName>
        <fullName evidence="4">CBF/Mak21 family-domain-containing protein</fullName>
    </submittedName>
</protein>
<comment type="similarity">
    <text evidence="1">Belongs to the CBF/MAK21 family.</text>
</comment>
<feature type="region of interest" description="Disordered" evidence="2">
    <location>
        <begin position="936"/>
        <end position="1060"/>
    </location>
</feature>
<feature type="compositionally biased region" description="Acidic residues" evidence="2">
    <location>
        <begin position="115"/>
        <end position="158"/>
    </location>
</feature>
<keyword evidence="5" id="KW-1185">Reference proteome</keyword>
<feature type="compositionally biased region" description="Basic and acidic residues" evidence="2">
    <location>
        <begin position="45"/>
        <end position="61"/>
    </location>
</feature>
<dbReference type="OrthoDB" id="28947at2759"/>
<dbReference type="PANTHER" id="PTHR12048">
    <property type="entry name" value="CCAAT-BINDING FACTOR-RELATED"/>
    <property type="match status" value="1"/>
</dbReference>